<dbReference type="EMBL" id="CP036339">
    <property type="protein sequence ID" value="QDT72792.1"/>
    <property type="molecule type" value="Genomic_DNA"/>
</dbReference>
<feature type="region of interest" description="Disordered" evidence="1">
    <location>
        <begin position="120"/>
        <end position="162"/>
    </location>
</feature>
<accession>A0A517TWN8</accession>
<name>A0A517TWN8_9BACT</name>
<dbReference type="InterPro" id="IPR008984">
    <property type="entry name" value="SMAD_FHA_dom_sf"/>
</dbReference>
<dbReference type="SUPFAM" id="SSF49879">
    <property type="entry name" value="SMAD/FHA domain"/>
    <property type="match status" value="1"/>
</dbReference>
<dbReference type="SMART" id="SM00240">
    <property type="entry name" value="FHA"/>
    <property type="match status" value="1"/>
</dbReference>
<dbReference type="PROSITE" id="PS50006">
    <property type="entry name" value="FHA_DOMAIN"/>
    <property type="match status" value="1"/>
</dbReference>
<evidence type="ECO:0000259" key="2">
    <source>
        <dbReference type="PROSITE" id="PS50006"/>
    </source>
</evidence>
<dbReference type="InterPro" id="IPR000253">
    <property type="entry name" value="FHA_dom"/>
</dbReference>
<dbReference type="Pfam" id="PF00498">
    <property type="entry name" value="FHA"/>
    <property type="match status" value="1"/>
</dbReference>
<evidence type="ECO:0000313" key="4">
    <source>
        <dbReference type="Proteomes" id="UP000317909"/>
    </source>
</evidence>
<protein>
    <submittedName>
        <fullName evidence="3">Transcriptional regulatory protein EmbR</fullName>
    </submittedName>
</protein>
<dbReference type="RefSeq" id="WP_145432325.1">
    <property type="nucleotide sequence ID" value="NZ_CP036339.1"/>
</dbReference>
<keyword evidence="4" id="KW-1185">Reference proteome</keyword>
<feature type="domain" description="FHA" evidence="2">
    <location>
        <begin position="21"/>
        <end position="70"/>
    </location>
</feature>
<dbReference type="Gene3D" id="2.60.200.20">
    <property type="match status" value="1"/>
</dbReference>
<gene>
    <name evidence="3" type="primary">embR</name>
    <name evidence="3" type="ORF">I41_19760</name>
</gene>
<sequence length="162" mass="18000">MYGELIPQGGGDPIPLLKKQLLIGRRESCDIVLRFANVSAHHCQLFINGGYWFVRDMKSRNGVKVNGIKVQEKRIDPGDEVCVAKHKYQLMYSPSDLGAVGPPPADDLPNEIMRESLLSRAGLQSVPKNMPAPRDKRNDHGNKRYDVLDDGAGQIELPDQPV</sequence>
<reference evidence="3 4" key="1">
    <citation type="submission" date="2019-02" db="EMBL/GenBank/DDBJ databases">
        <title>Deep-cultivation of Planctomycetes and their phenomic and genomic characterization uncovers novel biology.</title>
        <authorList>
            <person name="Wiegand S."/>
            <person name="Jogler M."/>
            <person name="Boedeker C."/>
            <person name="Pinto D."/>
            <person name="Vollmers J."/>
            <person name="Rivas-Marin E."/>
            <person name="Kohn T."/>
            <person name="Peeters S.H."/>
            <person name="Heuer A."/>
            <person name="Rast P."/>
            <person name="Oberbeckmann S."/>
            <person name="Bunk B."/>
            <person name="Jeske O."/>
            <person name="Meyerdierks A."/>
            <person name="Storesund J.E."/>
            <person name="Kallscheuer N."/>
            <person name="Luecker S."/>
            <person name="Lage O.M."/>
            <person name="Pohl T."/>
            <person name="Merkel B.J."/>
            <person name="Hornburger P."/>
            <person name="Mueller R.-W."/>
            <person name="Bruemmer F."/>
            <person name="Labrenz M."/>
            <person name="Spormann A.M."/>
            <person name="Op den Camp H."/>
            <person name="Overmann J."/>
            <person name="Amann R."/>
            <person name="Jetten M.S.M."/>
            <person name="Mascher T."/>
            <person name="Medema M.H."/>
            <person name="Devos D.P."/>
            <person name="Kaster A.-K."/>
            <person name="Ovreas L."/>
            <person name="Rohde M."/>
            <person name="Galperin M.Y."/>
            <person name="Jogler C."/>
        </authorList>
    </citation>
    <scope>NUCLEOTIDE SEQUENCE [LARGE SCALE GENOMIC DNA]</scope>
    <source>
        <strain evidence="3 4">I41</strain>
    </source>
</reference>
<evidence type="ECO:0000256" key="1">
    <source>
        <dbReference type="SAM" id="MobiDB-lite"/>
    </source>
</evidence>
<dbReference type="AlphaFoldDB" id="A0A517TWN8"/>
<dbReference type="CDD" id="cd00060">
    <property type="entry name" value="FHA"/>
    <property type="match status" value="1"/>
</dbReference>
<evidence type="ECO:0000313" key="3">
    <source>
        <dbReference type="EMBL" id="QDT72792.1"/>
    </source>
</evidence>
<feature type="compositionally biased region" description="Basic and acidic residues" evidence="1">
    <location>
        <begin position="133"/>
        <end position="147"/>
    </location>
</feature>
<dbReference type="KEGG" id="llh:I41_19760"/>
<dbReference type="Proteomes" id="UP000317909">
    <property type="component" value="Chromosome"/>
</dbReference>
<proteinExistence type="predicted"/>
<dbReference type="OrthoDB" id="151099at2"/>
<organism evidence="3 4">
    <name type="scientific">Lacipirellula limnantheis</name>
    <dbReference type="NCBI Taxonomy" id="2528024"/>
    <lineage>
        <taxon>Bacteria</taxon>
        <taxon>Pseudomonadati</taxon>
        <taxon>Planctomycetota</taxon>
        <taxon>Planctomycetia</taxon>
        <taxon>Pirellulales</taxon>
        <taxon>Lacipirellulaceae</taxon>
        <taxon>Lacipirellula</taxon>
    </lineage>
</organism>